<dbReference type="RefSeq" id="WP_089217053.1">
    <property type="nucleotide sequence ID" value="NZ_FZPA01000015.1"/>
</dbReference>
<dbReference type="AlphaFoldDB" id="A0A239KLG1"/>
<reference evidence="2 3" key="1">
    <citation type="submission" date="2017-06" db="EMBL/GenBank/DDBJ databases">
        <authorList>
            <person name="Kim H.J."/>
            <person name="Triplett B.A."/>
        </authorList>
    </citation>
    <scope>NUCLEOTIDE SEQUENCE [LARGE SCALE GENOMIC DNA]</scope>
    <source>
        <strain evidence="2 3">DS15</strain>
    </source>
</reference>
<evidence type="ECO:0000313" key="2">
    <source>
        <dbReference type="EMBL" id="SNT19196.1"/>
    </source>
</evidence>
<evidence type="ECO:0008006" key="4">
    <source>
        <dbReference type="Google" id="ProtNLM"/>
    </source>
</evidence>
<organism evidence="2 3">
    <name type="scientific">Sphingopyxis indica</name>
    <dbReference type="NCBI Taxonomy" id="436663"/>
    <lineage>
        <taxon>Bacteria</taxon>
        <taxon>Pseudomonadati</taxon>
        <taxon>Pseudomonadota</taxon>
        <taxon>Alphaproteobacteria</taxon>
        <taxon>Sphingomonadales</taxon>
        <taxon>Sphingomonadaceae</taxon>
        <taxon>Sphingopyxis</taxon>
    </lineage>
</organism>
<name>A0A239KLG1_9SPHN</name>
<dbReference type="OrthoDB" id="9998302at2"/>
<evidence type="ECO:0000256" key="1">
    <source>
        <dbReference type="SAM" id="SignalP"/>
    </source>
</evidence>
<protein>
    <recommendedName>
        <fullName evidence="4">Lipoprotein</fullName>
    </recommendedName>
</protein>
<feature type="chain" id="PRO_5013076984" description="Lipoprotein" evidence="1">
    <location>
        <begin position="23"/>
        <end position="95"/>
    </location>
</feature>
<accession>A0A239KLG1</accession>
<dbReference type="EMBL" id="FZPA01000015">
    <property type="protein sequence ID" value="SNT19196.1"/>
    <property type="molecule type" value="Genomic_DNA"/>
</dbReference>
<proteinExistence type="predicted"/>
<keyword evidence="1" id="KW-0732">Signal</keyword>
<dbReference type="Proteomes" id="UP000198339">
    <property type="component" value="Unassembled WGS sequence"/>
</dbReference>
<gene>
    <name evidence="2" type="ORF">SAMN06295955_11539</name>
</gene>
<keyword evidence="3" id="KW-1185">Reference proteome</keyword>
<dbReference type="PROSITE" id="PS51257">
    <property type="entry name" value="PROKAR_LIPOPROTEIN"/>
    <property type="match status" value="1"/>
</dbReference>
<sequence length="95" mass="9935">MRCRVFSIAAALALAGCAHEQAGVRVQTVEVVKEVQVPCPVEVPARPAPIGALPSDARDALRIVGAKLLEYAGPGAYADRADAALRICTAERLPD</sequence>
<feature type="signal peptide" evidence="1">
    <location>
        <begin position="1"/>
        <end position="22"/>
    </location>
</feature>
<evidence type="ECO:0000313" key="3">
    <source>
        <dbReference type="Proteomes" id="UP000198339"/>
    </source>
</evidence>